<dbReference type="AlphaFoldDB" id="A0AAV6N5A4"/>
<evidence type="ECO:0000256" key="4">
    <source>
        <dbReference type="SAM" id="MobiDB-lite"/>
    </source>
</evidence>
<dbReference type="PANTHER" id="PTHR34224:SF4">
    <property type="entry name" value="INTERACTOR OF CONSTITUTIVE ACTIVE ROPS 2, CHLOROPLASTIC"/>
    <property type="match status" value="1"/>
</dbReference>
<reference evidence="5 6" key="1">
    <citation type="journal article" date="2021" name="Hortic Res">
        <title>The domestication of Cucurbita argyrosperma as revealed by the genome of its wild relative.</title>
        <authorList>
            <person name="Barrera-Redondo J."/>
            <person name="Sanchez-de la Vega G."/>
            <person name="Aguirre-Liguori J.A."/>
            <person name="Castellanos-Morales G."/>
            <person name="Gutierrez-Guerrero Y.T."/>
            <person name="Aguirre-Dugua X."/>
            <person name="Aguirre-Planter E."/>
            <person name="Tenaillon M.I."/>
            <person name="Lira-Saade R."/>
            <person name="Eguiarte L.E."/>
        </authorList>
    </citation>
    <scope>NUCLEOTIDE SEQUENCE [LARGE SCALE GENOMIC DNA]</scope>
    <source>
        <strain evidence="5">JBR-2021</strain>
    </source>
</reference>
<evidence type="ECO:0000313" key="6">
    <source>
        <dbReference type="Proteomes" id="UP000685013"/>
    </source>
</evidence>
<dbReference type="Pfam" id="PF06273">
    <property type="entry name" value="eIF-4B"/>
    <property type="match status" value="1"/>
</dbReference>
<feature type="coiled-coil region" evidence="3">
    <location>
        <begin position="6"/>
        <end position="43"/>
    </location>
</feature>
<dbReference type="PANTHER" id="PTHR34224">
    <property type="entry name" value="INTERACTOR OF CONSTITUTIVE ACTIVE ROPS 2, CHLOROPLASTIC-RELATED"/>
    <property type="match status" value="1"/>
</dbReference>
<feature type="non-terminal residue" evidence="5">
    <location>
        <position position="1"/>
    </location>
</feature>
<organism evidence="5 6">
    <name type="scientific">Cucurbita argyrosperma subsp. sororia</name>
    <dbReference type="NCBI Taxonomy" id="37648"/>
    <lineage>
        <taxon>Eukaryota</taxon>
        <taxon>Viridiplantae</taxon>
        <taxon>Streptophyta</taxon>
        <taxon>Embryophyta</taxon>
        <taxon>Tracheophyta</taxon>
        <taxon>Spermatophyta</taxon>
        <taxon>Magnoliopsida</taxon>
        <taxon>eudicotyledons</taxon>
        <taxon>Gunneridae</taxon>
        <taxon>Pentapetalae</taxon>
        <taxon>rosids</taxon>
        <taxon>fabids</taxon>
        <taxon>Cucurbitales</taxon>
        <taxon>Cucurbitaceae</taxon>
        <taxon>Cucurbiteae</taxon>
        <taxon>Cucurbita</taxon>
    </lineage>
</organism>
<keyword evidence="5" id="KW-0648">Protein biosynthesis</keyword>
<feature type="compositionally biased region" description="Basic and acidic residues" evidence="4">
    <location>
        <begin position="92"/>
        <end position="104"/>
    </location>
</feature>
<feature type="compositionally biased region" description="Basic and acidic residues" evidence="4">
    <location>
        <begin position="59"/>
        <end position="78"/>
    </location>
</feature>
<keyword evidence="6" id="KW-1185">Reference proteome</keyword>
<accession>A0AAV6N5A4</accession>
<name>A0AAV6N5A4_9ROSI</name>
<evidence type="ECO:0000256" key="3">
    <source>
        <dbReference type="SAM" id="Coils"/>
    </source>
</evidence>
<dbReference type="InterPro" id="IPR029688">
    <property type="entry name" value="ICR"/>
</dbReference>
<sequence>MDAAALASAMNEVQRLKIQLNMVSESNETRSNLTKSVENLQSDGIKAVEAYNSLSLKLEQSKDQNSWREGKMPERYSNGDDSSNSKWGSSRVFDENRRKKDEGMTARSKSSNPFGEARLREEVLAEKGQDWKKLDEELE</sequence>
<evidence type="ECO:0000313" key="5">
    <source>
        <dbReference type="EMBL" id="KAG6592244.1"/>
    </source>
</evidence>
<gene>
    <name evidence="5" type="primary">EIF4B3</name>
    <name evidence="5" type="ORF">SDJN03_14590</name>
</gene>
<dbReference type="InterPro" id="IPR010433">
    <property type="entry name" value="EIF-4B_pln"/>
</dbReference>
<dbReference type="EMBL" id="JAGKQH010000009">
    <property type="protein sequence ID" value="KAG6592244.1"/>
    <property type="molecule type" value="Genomic_DNA"/>
</dbReference>
<comment type="similarity">
    <text evidence="1">Belongs to the ICR family.</text>
</comment>
<protein>
    <submittedName>
        <fullName evidence="5">Eukaryotic translation initiation factor 4B3</fullName>
    </submittedName>
</protein>
<dbReference type="Proteomes" id="UP000685013">
    <property type="component" value="Chromosome 9"/>
</dbReference>
<feature type="region of interest" description="Disordered" evidence="4">
    <location>
        <begin position="59"/>
        <end position="119"/>
    </location>
</feature>
<evidence type="ECO:0000256" key="2">
    <source>
        <dbReference type="ARBA" id="ARBA00023054"/>
    </source>
</evidence>
<keyword evidence="2 3" id="KW-0175">Coiled coil</keyword>
<proteinExistence type="inferred from homology"/>
<dbReference type="GO" id="GO:0003743">
    <property type="term" value="F:translation initiation factor activity"/>
    <property type="evidence" value="ECO:0007669"/>
    <property type="project" value="UniProtKB-KW"/>
</dbReference>
<feature type="compositionally biased region" description="Polar residues" evidence="4">
    <location>
        <begin position="79"/>
        <end position="88"/>
    </location>
</feature>
<keyword evidence="5" id="KW-0396">Initiation factor</keyword>
<comment type="caution">
    <text evidence="5">The sequence shown here is derived from an EMBL/GenBank/DDBJ whole genome shotgun (WGS) entry which is preliminary data.</text>
</comment>
<evidence type="ECO:0000256" key="1">
    <source>
        <dbReference type="ARBA" id="ARBA00009778"/>
    </source>
</evidence>